<dbReference type="Pfam" id="PF13847">
    <property type="entry name" value="Methyltransf_31"/>
    <property type="match status" value="1"/>
</dbReference>
<dbReference type="RefSeq" id="WP_203915325.1">
    <property type="nucleotide sequence ID" value="NZ_BONY01000146.1"/>
</dbReference>
<proteinExistence type="predicted"/>
<evidence type="ECO:0000313" key="2">
    <source>
        <dbReference type="EMBL" id="GIH11602.1"/>
    </source>
</evidence>
<dbReference type="CDD" id="cd02440">
    <property type="entry name" value="AdoMet_MTases"/>
    <property type="match status" value="1"/>
</dbReference>
<feature type="domain" description="Methyltransferase" evidence="1">
    <location>
        <begin position="40"/>
        <end position="152"/>
    </location>
</feature>
<evidence type="ECO:0000259" key="1">
    <source>
        <dbReference type="Pfam" id="PF13847"/>
    </source>
</evidence>
<sequence length="276" mass="29441">MSTPTYLMGRTDQETRRLISAARLLNPISERALRDAGIGPGQRVLDIGTGAGDVALLAAELVGPTGSVVGIDQNPEILQAAEHRARSLGLDNVTFVEGDCTDVDLPGRFDAIVGRLVLMYVADPAAALRRLAQRLNPGGVVAFQDFNFHPSSVRTLPEAPLWHTAWGWICDTAARAGIPSNAGLALHHTMTSAGLPAPAMRLESIVETGPDAASYDWITEAIRSMLPLIERFGVATAEQVSIDTLADRLRHETVAADVVLKTPDIVTAWTRVAATP</sequence>
<comment type="caution">
    <text evidence="2">The sequence shown here is derived from an EMBL/GenBank/DDBJ whole genome shotgun (WGS) entry which is preliminary data.</text>
</comment>
<dbReference type="EMBL" id="BONY01000146">
    <property type="protein sequence ID" value="GIH11602.1"/>
    <property type="molecule type" value="Genomic_DNA"/>
</dbReference>
<organism evidence="2 3">
    <name type="scientific">Rhizocola hellebori</name>
    <dbReference type="NCBI Taxonomy" id="1392758"/>
    <lineage>
        <taxon>Bacteria</taxon>
        <taxon>Bacillati</taxon>
        <taxon>Actinomycetota</taxon>
        <taxon>Actinomycetes</taxon>
        <taxon>Micromonosporales</taxon>
        <taxon>Micromonosporaceae</taxon>
        <taxon>Rhizocola</taxon>
    </lineage>
</organism>
<protein>
    <recommendedName>
        <fullName evidence="1">Methyltransferase domain-containing protein</fullName>
    </recommendedName>
</protein>
<accession>A0A8J3QL45</accession>
<dbReference type="AlphaFoldDB" id="A0A8J3QL45"/>
<dbReference type="Proteomes" id="UP000612899">
    <property type="component" value="Unassembled WGS sequence"/>
</dbReference>
<keyword evidence="3" id="KW-1185">Reference proteome</keyword>
<dbReference type="InterPro" id="IPR025714">
    <property type="entry name" value="Methyltranfer_dom"/>
</dbReference>
<name>A0A8J3QL45_9ACTN</name>
<dbReference type="InterPro" id="IPR029063">
    <property type="entry name" value="SAM-dependent_MTases_sf"/>
</dbReference>
<dbReference type="Gene3D" id="3.40.50.150">
    <property type="entry name" value="Vaccinia Virus protein VP39"/>
    <property type="match status" value="1"/>
</dbReference>
<reference evidence="2" key="1">
    <citation type="submission" date="2021-01" db="EMBL/GenBank/DDBJ databases">
        <title>Whole genome shotgun sequence of Rhizocola hellebori NBRC 109834.</title>
        <authorList>
            <person name="Komaki H."/>
            <person name="Tamura T."/>
        </authorList>
    </citation>
    <scope>NUCLEOTIDE SEQUENCE</scope>
    <source>
        <strain evidence="2">NBRC 109834</strain>
    </source>
</reference>
<gene>
    <name evidence="2" type="ORF">Rhe02_96690</name>
</gene>
<evidence type="ECO:0000313" key="3">
    <source>
        <dbReference type="Proteomes" id="UP000612899"/>
    </source>
</evidence>
<dbReference type="PANTHER" id="PTHR43861">
    <property type="entry name" value="TRANS-ACONITATE 2-METHYLTRANSFERASE-RELATED"/>
    <property type="match status" value="1"/>
</dbReference>
<dbReference type="SUPFAM" id="SSF53335">
    <property type="entry name" value="S-adenosyl-L-methionine-dependent methyltransferases"/>
    <property type="match status" value="1"/>
</dbReference>